<dbReference type="STRING" id="1423726.FC07_GL000152"/>
<dbReference type="Proteomes" id="UP000051461">
    <property type="component" value="Unassembled WGS sequence"/>
</dbReference>
<sequence>MEITHQHHTNHHFLALGLILVLVIFGIATAQQPQAPASQPTQTSVQHFYAQHHGFSNLLFLNHGHSLD</sequence>
<keyword evidence="2" id="KW-1185">Reference proteome</keyword>
<gene>
    <name evidence="1" type="ORF">FC07_GL000152</name>
</gene>
<dbReference type="AlphaFoldDB" id="A0A0R1GUN0"/>
<protein>
    <submittedName>
        <fullName evidence="1">Uncharacterized protein</fullName>
    </submittedName>
</protein>
<reference evidence="1 2" key="1">
    <citation type="journal article" date="2015" name="Genome Announc.">
        <title>Expanding the biotechnology potential of lactobacilli through comparative genomics of 213 strains and associated genera.</title>
        <authorList>
            <person name="Sun Z."/>
            <person name="Harris H.M."/>
            <person name="McCann A."/>
            <person name="Guo C."/>
            <person name="Argimon S."/>
            <person name="Zhang W."/>
            <person name="Yang X."/>
            <person name="Jeffery I.B."/>
            <person name="Cooney J.C."/>
            <person name="Kagawa T.F."/>
            <person name="Liu W."/>
            <person name="Song Y."/>
            <person name="Salvetti E."/>
            <person name="Wrobel A."/>
            <person name="Rasinkangas P."/>
            <person name="Parkhill J."/>
            <person name="Rea M.C."/>
            <person name="O'Sullivan O."/>
            <person name="Ritari J."/>
            <person name="Douillard F.P."/>
            <person name="Paul Ross R."/>
            <person name="Yang R."/>
            <person name="Briner A.E."/>
            <person name="Felis G.E."/>
            <person name="de Vos W.M."/>
            <person name="Barrangou R."/>
            <person name="Klaenhammer T.R."/>
            <person name="Caufield P.W."/>
            <person name="Cui Y."/>
            <person name="Zhang H."/>
            <person name="O'Toole P.W."/>
        </authorList>
    </citation>
    <scope>NUCLEOTIDE SEQUENCE [LARGE SCALE GENOMIC DNA]</scope>
    <source>
        <strain evidence="1 2">DSM 20003</strain>
    </source>
</reference>
<name>A0A0R1GUN0_9LACO</name>
<dbReference type="RefSeq" id="WP_155797792.1">
    <property type="nucleotide sequence ID" value="NZ_AZDA01000079.1"/>
</dbReference>
<dbReference type="PATRIC" id="fig|1423726.3.peg.160"/>
<organism evidence="1 2">
    <name type="scientific">Loigolactobacillus bifermentans DSM 20003</name>
    <dbReference type="NCBI Taxonomy" id="1423726"/>
    <lineage>
        <taxon>Bacteria</taxon>
        <taxon>Bacillati</taxon>
        <taxon>Bacillota</taxon>
        <taxon>Bacilli</taxon>
        <taxon>Lactobacillales</taxon>
        <taxon>Lactobacillaceae</taxon>
        <taxon>Loigolactobacillus</taxon>
    </lineage>
</organism>
<evidence type="ECO:0000313" key="1">
    <source>
        <dbReference type="EMBL" id="KRK35425.1"/>
    </source>
</evidence>
<proteinExistence type="predicted"/>
<dbReference type="EMBL" id="AZDA01000079">
    <property type="protein sequence ID" value="KRK35425.1"/>
    <property type="molecule type" value="Genomic_DNA"/>
</dbReference>
<accession>A0A0R1GUN0</accession>
<evidence type="ECO:0000313" key="2">
    <source>
        <dbReference type="Proteomes" id="UP000051461"/>
    </source>
</evidence>
<comment type="caution">
    <text evidence="1">The sequence shown here is derived from an EMBL/GenBank/DDBJ whole genome shotgun (WGS) entry which is preliminary data.</text>
</comment>